<dbReference type="GO" id="GO:0016787">
    <property type="term" value="F:hydrolase activity"/>
    <property type="evidence" value="ECO:0007669"/>
    <property type="project" value="UniProtKB-KW"/>
</dbReference>
<comment type="caution">
    <text evidence="3">The sequence shown here is derived from an EMBL/GenBank/DDBJ whole genome shotgun (WGS) entry which is preliminary data.</text>
</comment>
<dbReference type="GO" id="GO:0016831">
    <property type="term" value="F:carboxy-lyase activity"/>
    <property type="evidence" value="ECO:0007669"/>
    <property type="project" value="InterPro"/>
</dbReference>
<keyword evidence="4" id="KW-1185">Reference proteome</keyword>
<dbReference type="CDD" id="cd01292">
    <property type="entry name" value="metallo-dependent_hydrolases"/>
    <property type="match status" value="1"/>
</dbReference>
<feature type="domain" description="Amidohydrolase-related" evidence="2">
    <location>
        <begin position="89"/>
        <end position="284"/>
    </location>
</feature>
<dbReference type="PANTHER" id="PTHR21240:SF19">
    <property type="entry name" value="CATALYTIC_ HYDROLASE"/>
    <property type="match status" value="1"/>
</dbReference>
<proteinExistence type="predicted"/>
<evidence type="ECO:0000256" key="1">
    <source>
        <dbReference type="ARBA" id="ARBA00023239"/>
    </source>
</evidence>
<sequence>MKIIDAHIHYAGWDGFNETAAESGQVNTVEGVADNFRKNGVVMAVAMGAGRDGGDPAVCRPMTPNLAGNTTPEHYGQPDYIAYCAGVDSGAITPENTTRSLEEFERYLQTPQCVGLKFYPGYHHLYLSDPRHYPFFELAAACDVPVVIHTGDTAGTRGHVKYAHPLTVDEVAVDFPKTRFVLAHYGNPWIVDATEVAAKNENVSIDLSGLAAGTIDAAVFLKQFRGYLEHMRVWMDYLGDWSRFLYGSDYPLVNIGEYIKVIRAIVPEEHHEAVFCNNALRVFPKLKPLLKAEEEK</sequence>
<name>A0A844G695_9BACT</name>
<gene>
    <name evidence="3" type="ORF">FYJ85_13105</name>
</gene>
<keyword evidence="3" id="KW-0378">Hydrolase</keyword>
<dbReference type="AlphaFoldDB" id="A0A844G695"/>
<accession>A0A844G695</accession>
<reference evidence="3 4" key="1">
    <citation type="submission" date="2019-08" db="EMBL/GenBank/DDBJ databases">
        <title>In-depth cultivation of the pig gut microbiome towards novel bacterial diversity and tailored functional studies.</title>
        <authorList>
            <person name="Wylensek D."/>
            <person name="Hitch T.C.A."/>
            <person name="Clavel T."/>
        </authorList>
    </citation>
    <scope>NUCLEOTIDE SEQUENCE [LARGE SCALE GENOMIC DNA]</scope>
    <source>
        <strain evidence="3 4">BBE-744-WT-12</strain>
    </source>
</reference>
<evidence type="ECO:0000313" key="3">
    <source>
        <dbReference type="EMBL" id="MST97978.1"/>
    </source>
</evidence>
<dbReference type="Gene3D" id="3.20.20.140">
    <property type="entry name" value="Metal-dependent hydrolases"/>
    <property type="match status" value="1"/>
</dbReference>
<dbReference type="EMBL" id="VUNS01000014">
    <property type="protein sequence ID" value="MST97978.1"/>
    <property type="molecule type" value="Genomic_DNA"/>
</dbReference>
<evidence type="ECO:0000313" key="4">
    <source>
        <dbReference type="Proteomes" id="UP000435649"/>
    </source>
</evidence>
<dbReference type="SUPFAM" id="SSF51556">
    <property type="entry name" value="Metallo-dependent hydrolases"/>
    <property type="match status" value="1"/>
</dbReference>
<evidence type="ECO:0000259" key="2">
    <source>
        <dbReference type="Pfam" id="PF04909"/>
    </source>
</evidence>
<dbReference type="InterPro" id="IPR006680">
    <property type="entry name" value="Amidohydro-rel"/>
</dbReference>
<dbReference type="Proteomes" id="UP000435649">
    <property type="component" value="Unassembled WGS sequence"/>
</dbReference>
<organism evidence="3 4">
    <name type="scientific">Victivallis lenta</name>
    <dbReference type="NCBI Taxonomy" id="2606640"/>
    <lineage>
        <taxon>Bacteria</taxon>
        <taxon>Pseudomonadati</taxon>
        <taxon>Lentisphaerota</taxon>
        <taxon>Lentisphaeria</taxon>
        <taxon>Victivallales</taxon>
        <taxon>Victivallaceae</taxon>
        <taxon>Victivallis</taxon>
    </lineage>
</organism>
<protein>
    <submittedName>
        <fullName evidence="3">Amidohydrolase family protein</fullName>
    </submittedName>
</protein>
<dbReference type="InterPro" id="IPR032466">
    <property type="entry name" value="Metal_Hydrolase"/>
</dbReference>
<keyword evidence="1" id="KW-0456">Lyase</keyword>
<dbReference type="RefSeq" id="WP_154419110.1">
    <property type="nucleotide sequence ID" value="NZ_VUNS01000014.1"/>
</dbReference>
<dbReference type="InterPro" id="IPR032465">
    <property type="entry name" value="ACMSD"/>
</dbReference>
<dbReference type="Pfam" id="PF04909">
    <property type="entry name" value="Amidohydro_2"/>
    <property type="match status" value="1"/>
</dbReference>
<dbReference type="PANTHER" id="PTHR21240">
    <property type="entry name" value="2-AMINO-3-CARBOXYLMUCONATE-6-SEMIALDEHYDE DECARBOXYLASE"/>
    <property type="match status" value="1"/>
</dbReference>